<dbReference type="InterPro" id="IPR036249">
    <property type="entry name" value="Thioredoxin-like_sf"/>
</dbReference>
<evidence type="ECO:0000313" key="3">
    <source>
        <dbReference type="Proteomes" id="UP000283587"/>
    </source>
</evidence>
<dbReference type="RefSeq" id="WP_119898332.1">
    <property type="nucleotide sequence ID" value="NZ_QNRC01000001.1"/>
</dbReference>
<dbReference type="EMBL" id="QZEW01000043">
    <property type="protein sequence ID" value="RJL13971.1"/>
    <property type="molecule type" value="Genomic_DNA"/>
</dbReference>
<keyword evidence="3" id="KW-1185">Reference proteome</keyword>
<dbReference type="Proteomes" id="UP000283587">
    <property type="component" value="Unassembled WGS sequence"/>
</dbReference>
<evidence type="ECO:0000256" key="1">
    <source>
        <dbReference type="SAM" id="SignalP"/>
    </source>
</evidence>
<gene>
    <name evidence="2" type="ORF">D3P05_11645</name>
</gene>
<dbReference type="PROSITE" id="PS51318">
    <property type="entry name" value="TAT"/>
    <property type="match status" value="1"/>
</dbReference>
<reference evidence="3" key="1">
    <citation type="submission" date="2018-09" db="EMBL/GenBank/DDBJ databases">
        <title>Paracoccus onubensis nov. sp. a moderate halophilic bacterium isolated from Gruta de las Maravillas (Aracena, Spain).</title>
        <authorList>
            <person name="Jurado V."/>
            <person name="Gutierrez-Patricio S."/>
            <person name="Gonzalez-Pimentel J.L."/>
            <person name="Miller A.Z."/>
            <person name="Laiz L."/>
            <person name="Saiz-Jimenez C."/>
        </authorList>
    </citation>
    <scope>NUCLEOTIDE SEQUENCE [LARGE SCALE GENOMIC DNA]</scope>
    <source>
        <strain evidence="3">DSM 26381</strain>
    </source>
</reference>
<comment type="caution">
    <text evidence="2">The sequence shown here is derived from an EMBL/GenBank/DDBJ whole genome shotgun (WGS) entry which is preliminary data.</text>
</comment>
<dbReference type="InterPro" id="IPR006311">
    <property type="entry name" value="TAT_signal"/>
</dbReference>
<evidence type="ECO:0000313" key="2">
    <source>
        <dbReference type="EMBL" id="RJL13971.1"/>
    </source>
</evidence>
<proteinExistence type="predicted"/>
<dbReference type="SUPFAM" id="SSF52833">
    <property type="entry name" value="Thioredoxin-like"/>
    <property type="match status" value="1"/>
</dbReference>
<feature type="chain" id="PRO_5019477146" evidence="1">
    <location>
        <begin position="30"/>
        <end position="139"/>
    </location>
</feature>
<protein>
    <submittedName>
        <fullName evidence="2">SoxS protein</fullName>
    </submittedName>
</protein>
<sequence>MQHRFLHRRALLSLVALAAALGPARLAGAAPAAIDWRQAPLRLLMVQKRGCAFCAAWDREIAPGYAASAEGRSAPLLRVDIDGPWPDGLALASRPFATPTFVLLQQGIEIGRIQGYPGAARFHPQLAAILGRAGREVGR</sequence>
<keyword evidence="1" id="KW-0732">Signal</keyword>
<name>A0A419A6N5_9RHOB</name>
<dbReference type="OrthoDB" id="7362982at2"/>
<accession>A0A419A6N5</accession>
<organism evidence="2 3">
    <name type="scientific">Paracoccus siganidrum</name>
    <dbReference type="NCBI Taxonomy" id="1276757"/>
    <lineage>
        <taxon>Bacteria</taxon>
        <taxon>Pseudomonadati</taxon>
        <taxon>Pseudomonadota</taxon>
        <taxon>Alphaproteobacteria</taxon>
        <taxon>Rhodobacterales</taxon>
        <taxon>Paracoccaceae</taxon>
        <taxon>Paracoccus</taxon>
    </lineage>
</organism>
<dbReference type="Gene3D" id="3.40.30.10">
    <property type="entry name" value="Glutaredoxin"/>
    <property type="match status" value="1"/>
</dbReference>
<dbReference type="AlphaFoldDB" id="A0A419A6N5"/>
<feature type="signal peptide" evidence="1">
    <location>
        <begin position="1"/>
        <end position="29"/>
    </location>
</feature>